<evidence type="ECO:0000313" key="3">
    <source>
        <dbReference type="EMBL" id="SEQ73389.1"/>
    </source>
</evidence>
<accession>A0A1H9IFP6</accession>
<reference evidence="4" key="1">
    <citation type="submission" date="2016-10" db="EMBL/GenBank/DDBJ databases">
        <authorList>
            <person name="Varghese N."/>
            <person name="Submissions S."/>
        </authorList>
    </citation>
    <scope>NUCLEOTIDE SEQUENCE [LARGE SCALE GENOMIC DNA]</scope>
    <source>
        <strain evidence="4">DSM 25055</strain>
    </source>
</reference>
<dbReference type="GO" id="GO:0008237">
    <property type="term" value="F:metallopeptidase activity"/>
    <property type="evidence" value="ECO:0007669"/>
    <property type="project" value="UniProtKB-KW"/>
</dbReference>
<dbReference type="PROSITE" id="PS00018">
    <property type="entry name" value="EF_HAND_1"/>
    <property type="match status" value="2"/>
</dbReference>
<evidence type="ECO:0000256" key="1">
    <source>
        <dbReference type="SAM" id="MobiDB-lite"/>
    </source>
</evidence>
<dbReference type="OrthoDB" id="291513at2157"/>
<keyword evidence="3" id="KW-0482">Metalloprotease</keyword>
<organism evidence="3 4">
    <name type="scientific">Natrinema salaciae</name>
    <dbReference type="NCBI Taxonomy" id="1186196"/>
    <lineage>
        <taxon>Archaea</taxon>
        <taxon>Methanobacteriati</taxon>
        <taxon>Methanobacteriota</taxon>
        <taxon>Stenosarchaea group</taxon>
        <taxon>Halobacteria</taxon>
        <taxon>Halobacteriales</taxon>
        <taxon>Natrialbaceae</taxon>
        <taxon>Natrinema</taxon>
    </lineage>
</organism>
<feature type="domain" description="EF-hand" evidence="2">
    <location>
        <begin position="732"/>
        <end position="754"/>
    </location>
</feature>
<dbReference type="STRING" id="1186196.SAMN04489841_2217"/>
<dbReference type="PROSITE" id="PS50222">
    <property type="entry name" value="EF_HAND_2"/>
    <property type="match status" value="1"/>
</dbReference>
<dbReference type="Proteomes" id="UP000199114">
    <property type="component" value="Unassembled WGS sequence"/>
</dbReference>
<name>A0A1H9IFP6_9EURY</name>
<feature type="compositionally biased region" description="Acidic residues" evidence="1">
    <location>
        <begin position="695"/>
        <end position="706"/>
    </location>
</feature>
<sequence>MRQDTRTPEADESLLTGARSSRSPLEDLAESGALSHGEPAAPEDAIAGGSTDGRTTGGSDGASSGWVGRRDFVKTVTTAALGTGLAASGLERGRAAPDELPIGQHMHRGHQDVIFLGIYFEDNAPPGPIEAYETAMFDPDADLGYDDYTVQEYFDIVSDGRFSIGPGPAGLVGWYQTSQPSDDFNLGDAVREALDAAIADGFDITAYDQENPTQIVALTFMGGGGGGVAWVGNTIERQGVLIRGFCQAPARASAAEQDINYTCHEYLHLHGLTDFYQAPGTGNMGIMGAGPLVNMIPWSKVNVDLDQTPGPTGWDETTAIHPTDQAGILPPQSIENQFYTVVGESNPAGDDPDFHKHYYLAYADGTGVDAPLDRSQRGLVVWHHYQSMGVEWGAENLQFDTPPANGSTFQATNSALDASLIDTDIVLDTVSTDYGTLQFNDPPHRSASAGSTSVYAVDVDTTHPDWMPDLSHRESQNHGDVIYTDDVLDARVSWADDGDDVTLRLFDPAGAEHAVSDDFATSFAVVRSDALTGQATFDGGWKLVEETSGSDTVEYFRATNYPTYELATSAAVDGASLDDGELTLTVSLSFGDGDAYAYGDFGAPTTGQFEVEFDGSLLDDGDVSVTEVTQSTYELTAQVGPATDGDHSVAVTFVDEKVGVTNRTAAGTTTVAGSGGPPNDGPPPIGDNDGRPTDSDGDGLYDDVDGDGQLTHADVDAFYDHLEADGVQDNPDVFDFDGNGRIGFADVLDLLRRI</sequence>
<dbReference type="GO" id="GO:0005509">
    <property type="term" value="F:calcium ion binding"/>
    <property type="evidence" value="ECO:0007669"/>
    <property type="project" value="InterPro"/>
</dbReference>
<keyword evidence="4" id="KW-1185">Reference proteome</keyword>
<dbReference type="InterPro" id="IPR002048">
    <property type="entry name" value="EF_hand_dom"/>
</dbReference>
<feature type="region of interest" description="Disordered" evidence="1">
    <location>
        <begin position="1"/>
        <end position="66"/>
    </location>
</feature>
<dbReference type="GO" id="GO:0006508">
    <property type="term" value="P:proteolysis"/>
    <property type="evidence" value="ECO:0007669"/>
    <property type="project" value="UniProtKB-KW"/>
</dbReference>
<evidence type="ECO:0000259" key="2">
    <source>
        <dbReference type="PROSITE" id="PS50222"/>
    </source>
</evidence>
<feature type="region of interest" description="Disordered" evidence="1">
    <location>
        <begin position="667"/>
        <end position="707"/>
    </location>
</feature>
<keyword evidence="3" id="KW-0378">Hydrolase</keyword>
<dbReference type="EMBL" id="FOFD01000003">
    <property type="protein sequence ID" value="SEQ73389.1"/>
    <property type="molecule type" value="Genomic_DNA"/>
</dbReference>
<protein>
    <submittedName>
        <fullName evidence="3">M6 family metalloprotease domain-containing protein</fullName>
    </submittedName>
</protein>
<gene>
    <name evidence="3" type="ORF">SAMN04489841_2217</name>
</gene>
<evidence type="ECO:0000313" key="4">
    <source>
        <dbReference type="Proteomes" id="UP000199114"/>
    </source>
</evidence>
<keyword evidence="3" id="KW-0645">Protease</keyword>
<proteinExistence type="predicted"/>
<dbReference type="AlphaFoldDB" id="A0A1H9IFP6"/>
<dbReference type="RefSeq" id="WP_090617431.1">
    <property type="nucleotide sequence ID" value="NZ_FOFD01000003.1"/>
</dbReference>
<dbReference type="InterPro" id="IPR018247">
    <property type="entry name" value="EF_Hand_1_Ca_BS"/>
</dbReference>